<dbReference type="HOGENOM" id="CLU_023257_0_1_12"/>
<dbReference type="STRING" id="573413.Spirs_2835"/>
<dbReference type="eggNOG" id="COG1473">
    <property type="taxonomic scope" value="Bacteria"/>
</dbReference>
<evidence type="ECO:0000313" key="4">
    <source>
        <dbReference type="EMBL" id="ADK81938.1"/>
    </source>
</evidence>
<dbReference type="Pfam" id="PF01546">
    <property type="entry name" value="Peptidase_M20"/>
    <property type="match status" value="1"/>
</dbReference>
<feature type="domain" description="Peptidase M20 dimerisation" evidence="3">
    <location>
        <begin position="183"/>
        <end position="277"/>
    </location>
</feature>
<evidence type="ECO:0000256" key="2">
    <source>
        <dbReference type="PIRSR" id="PIRSR005962-1"/>
    </source>
</evidence>
<dbReference type="SUPFAM" id="SSF55031">
    <property type="entry name" value="Bacterial exopeptidase dimerisation domain"/>
    <property type="match status" value="1"/>
</dbReference>
<dbReference type="Pfam" id="PF07687">
    <property type="entry name" value="M20_dimer"/>
    <property type="match status" value="1"/>
</dbReference>
<dbReference type="Proteomes" id="UP000002318">
    <property type="component" value="Chromosome"/>
</dbReference>
<dbReference type="InterPro" id="IPR036264">
    <property type="entry name" value="Bact_exopeptidase_dim_dom"/>
</dbReference>
<dbReference type="SUPFAM" id="SSF53187">
    <property type="entry name" value="Zn-dependent exopeptidases"/>
    <property type="match status" value="1"/>
</dbReference>
<dbReference type="AlphaFoldDB" id="E1R253"/>
<sequence>MDKNEIGQRIIELRRTLHRQPELSGKEFETAKTIAAFMRESGAEVSTGIGGTGLKAVLRGKRPGRTIGFRADMDALPVDEENDLPYKSQVPGVMHACGHDSHVASVAGSFLYMKEFLTGGVPEEGNIVFIFQPAEERPPGGARFMIEEGVLKEPRIDVMVGLHNSPNFPVGMVIVPEGAVTAGSDLFELIIKGPGGHGARPEQCADTVLMACHFVVLLQSMVSRKYTPGQWPVISVGSISGGKAHNIIPQEVKVTGTVRSFRDDGLRIKEEMKTILDSLVNLFGGDYSISYRFGYPSAVNAPGISELVRQTARNHGFFRWVETNLDRAYVSEDFGYFSSEVPSCYFTFGVGDDRKESPGQLHTGRFILDDSVLPHISRLLCDIGLNYLSSGAEFGSEAE</sequence>
<dbReference type="NCBIfam" id="TIGR01891">
    <property type="entry name" value="amidohydrolases"/>
    <property type="match status" value="1"/>
</dbReference>
<dbReference type="GO" id="GO:0019877">
    <property type="term" value="P:diaminopimelate biosynthetic process"/>
    <property type="evidence" value="ECO:0007669"/>
    <property type="project" value="UniProtKB-ARBA"/>
</dbReference>
<reference evidence="4 5" key="1">
    <citation type="journal article" date="2010" name="Stand. Genomic Sci.">
        <title>Complete genome sequence of Spirochaeta smaragdinae type strain (SEBR 4228).</title>
        <authorList>
            <person name="Mavromatis K."/>
            <person name="Yasawong M."/>
            <person name="Chertkov O."/>
            <person name="Lapidus A."/>
            <person name="Lucas S."/>
            <person name="Nolan M."/>
            <person name="Del Rio T.G."/>
            <person name="Tice H."/>
            <person name="Cheng J.F."/>
            <person name="Pitluck S."/>
            <person name="Liolios K."/>
            <person name="Ivanova N."/>
            <person name="Tapia R."/>
            <person name="Han C."/>
            <person name="Bruce D."/>
            <person name="Goodwin L."/>
            <person name="Pati A."/>
            <person name="Chen A."/>
            <person name="Palaniappan K."/>
            <person name="Land M."/>
            <person name="Hauser L."/>
            <person name="Chang Y.J."/>
            <person name="Jeffries C.D."/>
            <person name="Detter J.C."/>
            <person name="Rohde M."/>
            <person name="Brambilla E."/>
            <person name="Spring S."/>
            <person name="Goker M."/>
            <person name="Sikorski J."/>
            <person name="Woyke T."/>
            <person name="Bristow J."/>
            <person name="Eisen J.A."/>
            <person name="Markowitz V."/>
            <person name="Hugenholtz P."/>
            <person name="Klenk H.P."/>
            <person name="Kyrpides N.C."/>
        </authorList>
    </citation>
    <scope>NUCLEOTIDE SEQUENCE [LARGE SCALE GENOMIC DNA]</scope>
    <source>
        <strain evidence="5">DSM 11293 / JCM 15392 / SEBR 4228</strain>
    </source>
</reference>
<accession>E1R253</accession>
<dbReference type="GO" id="GO:0046872">
    <property type="term" value="F:metal ion binding"/>
    <property type="evidence" value="ECO:0007669"/>
    <property type="project" value="UniProtKB-KW"/>
</dbReference>
<dbReference type="InterPro" id="IPR011650">
    <property type="entry name" value="Peptidase_M20_dimer"/>
</dbReference>
<dbReference type="EMBL" id="CP002116">
    <property type="protein sequence ID" value="ADK81938.1"/>
    <property type="molecule type" value="Genomic_DNA"/>
</dbReference>
<dbReference type="RefSeq" id="WP_013255397.1">
    <property type="nucleotide sequence ID" value="NC_014364.1"/>
</dbReference>
<evidence type="ECO:0000259" key="3">
    <source>
        <dbReference type="Pfam" id="PF07687"/>
    </source>
</evidence>
<dbReference type="PIRSF" id="PIRSF005962">
    <property type="entry name" value="Pept_M20D_amidohydro"/>
    <property type="match status" value="1"/>
</dbReference>
<name>E1R253_SEDSS</name>
<dbReference type="Gene3D" id="3.30.70.360">
    <property type="match status" value="1"/>
</dbReference>
<keyword evidence="2" id="KW-0479">Metal-binding</keyword>
<dbReference type="Gene3D" id="3.40.630.10">
    <property type="entry name" value="Zn peptidases"/>
    <property type="match status" value="1"/>
</dbReference>
<dbReference type="PANTHER" id="PTHR11014:SF63">
    <property type="entry name" value="METALLOPEPTIDASE, PUTATIVE (AFU_ORTHOLOGUE AFUA_6G09600)-RELATED"/>
    <property type="match status" value="1"/>
</dbReference>
<keyword evidence="1 4" id="KW-0378">Hydrolase</keyword>
<gene>
    <name evidence="4" type="ordered locus">Spirs_2835</name>
</gene>
<comment type="cofactor">
    <cofactor evidence="2">
        <name>Mn(2+)</name>
        <dbReference type="ChEBI" id="CHEBI:29035"/>
    </cofactor>
    <text evidence="2">The Mn(2+) ion enhances activity.</text>
</comment>
<dbReference type="OrthoDB" id="9776731at2"/>
<feature type="binding site" evidence="2">
    <location>
        <position position="163"/>
    </location>
    <ligand>
        <name>Mn(2+)</name>
        <dbReference type="ChEBI" id="CHEBI:29035"/>
        <label>2</label>
    </ligand>
</feature>
<keyword evidence="2" id="KW-0464">Manganese</keyword>
<feature type="binding site" evidence="2">
    <location>
        <position position="362"/>
    </location>
    <ligand>
        <name>Mn(2+)</name>
        <dbReference type="ChEBI" id="CHEBI:29035"/>
        <label>2</label>
    </ligand>
</feature>
<dbReference type="CDD" id="cd03886">
    <property type="entry name" value="M20_Acy1"/>
    <property type="match status" value="1"/>
</dbReference>
<dbReference type="InterPro" id="IPR002933">
    <property type="entry name" value="Peptidase_M20"/>
</dbReference>
<dbReference type="EC" id="3.5.1.47" evidence="4"/>
<dbReference type="InterPro" id="IPR017439">
    <property type="entry name" value="Amidohydrolase"/>
</dbReference>
<proteinExistence type="predicted"/>
<dbReference type="PANTHER" id="PTHR11014">
    <property type="entry name" value="PEPTIDASE M20 FAMILY MEMBER"/>
    <property type="match status" value="1"/>
</dbReference>
<organism evidence="4 5">
    <name type="scientific">Sediminispirochaeta smaragdinae (strain DSM 11293 / JCM 15392 / SEBR 4228)</name>
    <name type="common">Spirochaeta smaragdinae</name>
    <dbReference type="NCBI Taxonomy" id="573413"/>
    <lineage>
        <taxon>Bacteria</taxon>
        <taxon>Pseudomonadati</taxon>
        <taxon>Spirochaetota</taxon>
        <taxon>Spirochaetia</taxon>
        <taxon>Spirochaetales</taxon>
        <taxon>Spirochaetaceae</taxon>
        <taxon>Sediminispirochaeta</taxon>
    </lineage>
</organism>
<keyword evidence="5" id="KW-1185">Reference proteome</keyword>
<dbReference type="FunFam" id="3.30.70.360:FF:000001">
    <property type="entry name" value="N-acetyldiaminopimelate deacetylase"/>
    <property type="match status" value="1"/>
</dbReference>
<evidence type="ECO:0000256" key="1">
    <source>
        <dbReference type="ARBA" id="ARBA00022801"/>
    </source>
</evidence>
<feature type="binding site" evidence="2">
    <location>
        <position position="136"/>
    </location>
    <ligand>
        <name>Mn(2+)</name>
        <dbReference type="ChEBI" id="CHEBI:29035"/>
        <label>2</label>
    </ligand>
</feature>
<dbReference type="GO" id="GO:0050118">
    <property type="term" value="F:N-acetyldiaminopimelate deacetylase activity"/>
    <property type="evidence" value="ECO:0007669"/>
    <property type="project" value="UniProtKB-EC"/>
</dbReference>
<evidence type="ECO:0000313" key="5">
    <source>
        <dbReference type="Proteomes" id="UP000002318"/>
    </source>
</evidence>
<feature type="binding site" evidence="2">
    <location>
        <position position="97"/>
    </location>
    <ligand>
        <name>Mn(2+)</name>
        <dbReference type="ChEBI" id="CHEBI:29035"/>
        <label>2</label>
    </ligand>
</feature>
<protein>
    <submittedName>
        <fullName evidence="4">Amidohydrolase</fullName>
        <ecNumber evidence="4">3.5.1.47</ecNumber>
    </submittedName>
</protein>
<dbReference type="KEGG" id="ssm:Spirs_2835"/>
<feature type="binding site" evidence="2">
    <location>
        <position position="99"/>
    </location>
    <ligand>
        <name>Mn(2+)</name>
        <dbReference type="ChEBI" id="CHEBI:29035"/>
        <label>2</label>
    </ligand>
</feature>